<dbReference type="OrthoDB" id="9794709at2"/>
<feature type="transmembrane region" description="Helical" evidence="1">
    <location>
        <begin position="105"/>
        <end position="128"/>
    </location>
</feature>
<feature type="transmembrane region" description="Helical" evidence="1">
    <location>
        <begin position="79"/>
        <end position="99"/>
    </location>
</feature>
<feature type="transmembrane region" description="Helical" evidence="1">
    <location>
        <begin position="148"/>
        <end position="168"/>
    </location>
</feature>
<keyword evidence="3" id="KW-1185">Reference proteome</keyword>
<feature type="transmembrane region" description="Helical" evidence="1">
    <location>
        <begin position="174"/>
        <end position="194"/>
    </location>
</feature>
<name>A0A4U0SBH0_9ACTN</name>
<feature type="transmembrane region" description="Helical" evidence="1">
    <location>
        <begin position="201"/>
        <end position="219"/>
    </location>
</feature>
<protein>
    <recommendedName>
        <fullName evidence="4">Membrane-anchored protein</fullName>
    </recommendedName>
</protein>
<dbReference type="Proteomes" id="UP000305778">
    <property type="component" value="Unassembled WGS sequence"/>
</dbReference>
<evidence type="ECO:0000256" key="1">
    <source>
        <dbReference type="SAM" id="Phobius"/>
    </source>
</evidence>
<dbReference type="RefSeq" id="WP_136727128.1">
    <property type="nucleotide sequence ID" value="NZ_SUMC01000035.1"/>
</dbReference>
<feature type="transmembrane region" description="Helical" evidence="1">
    <location>
        <begin position="54"/>
        <end position="72"/>
    </location>
</feature>
<sequence>MTTNTEELGATASRSQQLLSKVPEVTIYFWIIKILCTTVGETAADFLNTNLNMGLTNTSYVMTVLLLITLFFQFKATKYVPGIYWLAVVLISVVGTLVSDNLTDNFGVALTTTTIVFAILLAISFGAWYASEKTLSIHSIRTPRREAFYWLAILFTFALGTSAGDLTAERLNVGYWPSALLFGALIAVVTVAHVKFKLNAVLAFWIAYVLTRPLGASIGDYLSQPTGDGGLGLGTVGTSAIFLVTILALVVYLTVTRKDLTVLRTAEEA</sequence>
<dbReference type="InterPro" id="IPR007136">
    <property type="entry name" value="DUF347"/>
</dbReference>
<evidence type="ECO:0008006" key="4">
    <source>
        <dbReference type="Google" id="ProtNLM"/>
    </source>
</evidence>
<dbReference type="AlphaFoldDB" id="A0A4U0SBH0"/>
<keyword evidence="1" id="KW-1133">Transmembrane helix</keyword>
<accession>A0A4U0SBH0</accession>
<evidence type="ECO:0000313" key="2">
    <source>
        <dbReference type="EMBL" id="TKA06666.1"/>
    </source>
</evidence>
<comment type="caution">
    <text evidence="2">The sequence shown here is derived from an EMBL/GenBank/DDBJ whole genome shotgun (WGS) entry which is preliminary data.</text>
</comment>
<reference evidence="2 3" key="1">
    <citation type="submission" date="2019-04" db="EMBL/GenBank/DDBJ databases">
        <title>Streptomyces oryziradicis sp. nov., a novel actinomycete isolated from rhizosphere soil of rice (Oryza sativa L.).</title>
        <authorList>
            <person name="Li C."/>
        </authorList>
    </citation>
    <scope>NUCLEOTIDE SEQUENCE [LARGE SCALE GENOMIC DNA]</scope>
    <source>
        <strain evidence="2 3">NEAU-C40</strain>
    </source>
</reference>
<dbReference type="EMBL" id="SUMC01000035">
    <property type="protein sequence ID" value="TKA06666.1"/>
    <property type="molecule type" value="Genomic_DNA"/>
</dbReference>
<keyword evidence="1" id="KW-0812">Transmembrane</keyword>
<gene>
    <name evidence="2" type="ORF">FCI23_30235</name>
</gene>
<keyword evidence="1" id="KW-0472">Membrane</keyword>
<dbReference type="Pfam" id="PF03988">
    <property type="entry name" value="DUF347"/>
    <property type="match status" value="4"/>
</dbReference>
<feature type="transmembrane region" description="Helical" evidence="1">
    <location>
        <begin position="231"/>
        <end position="255"/>
    </location>
</feature>
<proteinExistence type="predicted"/>
<organism evidence="2 3">
    <name type="scientific">Actinacidiphila oryziradicis</name>
    <dbReference type="NCBI Taxonomy" id="2571141"/>
    <lineage>
        <taxon>Bacteria</taxon>
        <taxon>Bacillati</taxon>
        <taxon>Actinomycetota</taxon>
        <taxon>Actinomycetes</taxon>
        <taxon>Kitasatosporales</taxon>
        <taxon>Streptomycetaceae</taxon>
        <taxon>Actinacidiphila</taxon>
    </lineage>
</organism>
<evidence type="ECO:0000313" key="3">
    <source>
        <dbReference type="Proteomes" id="UP000305778"/>
    </source>
</evidence>